<dbReference type="AlphaFoldDB" id="A0A914WNS6"/>
<feature type="transmembrane region" description="Helical" evidence="8">
    <location>
        <begin position="32"/>
        <end position="56"/>
    </location>
</feature>
<keyword evidence="4" id="KW-0914">Notch signaling pathway</keyword>
<dbReference type="InterPro" id="IPR009294">
    <property type="entry name" value="Aph-1"/>
</dbReference>
<keyword evidence="5 8" id="KW-1133">Transmembrane helix</keyword>
<dbReference type="PANTHER" id="PTHR12889">
    <property type="entry name" value="GAMMA-SECRETASE SUBUNIT APH-1"/>
    <property type="match status" value="1"/>
</dbReference>
<evidence type="ECO:0000256" key="5">
    <source>
        <dbReference type="ARBA" id="ARBA00022989"/>
    </source>
</evidence>
<evidence type="ECO:0000256" key="7">
    <source>
        <dbReference type="SAM" id="MobiDB-lite"/>
    </source>
</evidence>
<evidence type="ECO:0000256" key="4">
    <source>
        <dbReference type="ARBA" id="ARBA00022976"/>
    </source>
</evidence>
<dbReference type="Proteomes" id="UP000887566">
    <property type="component" value="Unplaced"/>
</dbReference>
<feature type="transmembrane region" description="Helical" evidence="8">
    <location>
        <begin position="62"/>
        <end position="84"/>
    </location>
</feature>
<reference evidence="10" key="1">
    <citation type="submission" date="2022-11" db="UniProtKB">
        <authorList>
            <consortium name="WormBaseParasite"/>
        </authorList>
    </citation>
    <scope>IDENTIFICATION</scope>
</reference>
<dbReference type="GO" id="GO:0007219">
    <property type="term" value="P:Notch signaling pathway"/>
    <property type="evidence" value="ECO:0007669"/>
    <property type="project" value="UniProtKB-KW"/>
</dbReference>
<keyword evidence="3 8" id="KW-0812">Transmembrane</keyword>
<accession>A0A914WNS6</accession>
<name>A0A914WNS6_9BILA</name>
<evidence type="ECO:0000256" key="2">
    <source>
        <dbReference type="ARBA" id="ARBA00005577"/>
    </source>
</evidence>
<feature type="transmembrane region" description="Helical" evidence="8">
    <location>
        <begin position="6"/>
        <end position="25"/>
    </location>
</feature>
<dbReference type="GO" id="GO:0016485">
    <property type="term" value="P:protein processing"/>
    <property type="evidence" value="ECO:0007669"/>
    <property type="project" value="InterPro"/>
</dbReference>
<evidence type="ECO:0000256" key="3">
    <source>
        <dbReference type="ARBA" id="ARBA00022692"/>
    </source>
</evidence>
<evidence type="ECO:0000256" key="6">
    <source>
        <dbReference type="ARBA" id="ARBA00023136"/>
    </source>
</evidence>
<keyword evidence="6 8" id="KW-0472">Membrane</keyword>
<evidence type="ECO:0000313" key="9">
    <source>
        <dbReference type="Proteomes" id="UP000887566"/>
    </source>
</evidence>
<feature type="region of interest" description="Disordered" evidence="7">
    <location>
        <begin position="274"/>
        <end position="301"/>
    </location>
</feature>
<evidence type="ECO:0000313" key="10">
    <source>
        <dbReference type="WBParaSite" id="PSAMB.scaffold4403size14763.g24245.t1"/>
    </source>
</evidence>
<feature type="transmembrane region" description="Helical" evidence="8">
    <location>
        <begin position="203"/>
        <end position="224"/>
    </location>
</feature>
<feature type="compositionally biased region" description="Basic and acidic residues" evidence="7">
    <location>
        <begin position="292"/>
        <end position="301"/>
    </location>
</feature>
<keyword evidence="9" id="KW-1185">Reference proteome</keyword>
<sequence length="301" mass="33188">MTFAEALGCTAIAFGPPLWVFVVFIARDPLRIILFVLGAFFWLVSLLLSSILWYAVVPLRQTLVFGLFFSIAFQELFRYLYFFVLKRAQRGLDKLSASGMHIAGVHSLKNARHMLAVVCGLGMGTMAGMFLLVNVIADFSGEGTAGFPASVYVANVTVPFRGHGNYHFCLMSTLSAGILILTHIAWTVVFWDGCHKKGSAVPTWWVGLVIVILSHYVSSAISFYNEKKMYGLTLGVQLIILLINWMFAWYVMGGSVARMKAAFGLGPAAGLSTPRTPIVDETDESPAPTHQRRFDAHHVET</sequence>
<protein>
    <submittedName>
        <fullName evidence="10">Gamma-secretase subunit Aph-1</fullName>
    </submittedName>
</protein>
<evidence type="ECO:0000256" key="8">
    <source>
        <dbReference type="SAM" id="Phobius"/>
    </source>
</evidence>
<feature type="transmembrane region" description="Helical" evidence="8">
    <location>
        <begin position="230"/>
        <end position="251"/>
    </location>
</feature>
<comment type="similarity">
    <text evidence="2">Belongs to the APH-1 family.</text>
</comment>
<proteinExistence type="inferred from homology"/>
<dbReference type="GO" id="GO:0016020">
    <property type="term" value="C:membrane"/>
    <property type="evidence" value="ECO:0007669"/>
    <property type="project" value="UniProtKB-SubCell"/>
</dbReference>
<dbReference type="WBParaSite" id="PSAMB.scaffold4403size14763.g24245.t1">
    <property type="protein sequence ID" value="PSAMB.scaffold4403size14763.g24245.t1"/>
    <property type="gene ID" value="PSAMB.scaffold4403size14763.g24245"/>
</dbReference>
<evidence type="ECO:0000256" key="1">
    <source>
        <dbReference type="ARBA" id="ARBA00004141"/>
    </source>
</evidence>
<feature type="transmembrane region" description="Helical" evidence="8">
    <location>
        <begin position="115"/>
        <end position="137"/>
    </location>
</feature>
<organism evidence="9 10">
    <name type="scientific">Plectus sambesii</name>
    <dbReference type="NCBI Taxonomy" id="2011161"/>
    <lineage>
        <taxon>Eukaryota</taxon>
        <taxon>Metazoa</taxon>
        <taxon>Ecdysozoa</taxon>
        <taxon>Nematoda</taxon>
        <taxon>Chromadorea</taxon>
        <taxon>Plectida</taxon>
        <taxon>Plectina</taxon>
        <taxon>Plectoidea</taxon>
        <taxon>Plectidae</taxon>
        <taxon>Plectus</taxon>
    </lineage>
</organism>
<dbReference type="Pfam" id="PF06105">
    <property type="entry name" value="Aph-1"/>
    <property type="match status" value="1"/>
</dbReference>
<feature type="transmembrane region" description="Helical" evidence="8">
    <location>
        <begin position="165"/>
        <end position="191"/>
    </location>
</feature>
<comment type="subcellular location">
    <subcellularLocation>
        <location evidence="1">Membrane</location>
        <topology evidence="1">Multi-pass membrane protein</topology>
    </subcellularLocation>
</comment>